<proteinExistence type="inferred from homology"/>
<sequence>MMAPQVEILGHRAVGGFLSHCGWNSVLEAIVAGVPILGWPMEADQFINTWLLVDIMKTSIRVSEGPNFVPDPIELGRKINEAMSNDLFKKRAKKNERWKHLKLLKLEGALKGF</sequence>
<keyword evidence="4" id="KW-1185">Reference proteome</keyword>
<dbReference type="PANTHER" id="PTHR48047">
    <property type="entry name" value="GLYCOSYLTRANSFERASE"/>
    <property type="match status" value="1"/>
</dbReference>
<evidence type="ECO:0000313" key="4">
    <source>
        <dbReference type="Proteomes" id="UP001371456"/>
    </source>
</evidence>
<reference evidence="3 4" key="1">
    <citation type="submission" date="2024-02" db="EMBL/GenBank/DDBJ databases">
        <title>de novo genome assembly of Solanum bulbocastanum strain 11H21.</title>
        <authorList>
            <person name="Hosaka A.J."/>
        </authorList>
    </citation>
    <scope>NUCLEOTIDE SEQUENCE [LARGE SCALE GENOMIC DNA]</scope>
    <source>
        <tissue evidence="3">Young leaves</tissue>
    </source>
</reference>
<gene>
    <name evidence="3" type="ORF">RDI58_012361</name>
</gene>
<dbReference type="Gene3D" id="3.40.50.2000">
    <property type="entry name" value="Glycogen Phosphorylase B"/>
    <property type="match status" value="1"/>
</dbReference>
<keyword evidence="2" id="KW-0808">Transferase</keyword>
<dbReference type="Proteomes" id="UP001371456">
    <property type="component" value="Unassembled WGS sequence"/>
</dbReference>
<comment type="caution">
    <text evidence="3">The sequence shown here is derived from an EMBL/GenBank/DDBJ whole genome shotgun (WGS) entry which is preliminary data.</text>
</comment>
<evidence type="ECO:0000256" key="1">
    <source>
        <dbReference type="ARBA" id="ARBA00009995"/>
    </source>
</evidence>
<dbReference type="PANTHER" id="PTHR48047:SF28">
    <property type="entry name" value="F11M15.8 PROTEIN"/>
    <property type="match status" value="1"/>
</dbReference>
<dbReference type="InterPro" id="IPR002213">
    <property type="entry name" value="UDP_glucos_trans"/>
</dbReference>
<evidence type="ECO:0000256" key="2">
    <source>
        <dbReference type="ARBA" id="ARBA00022679"/>
    </source>
</evidence>
<name>A0AAN8YGM9_SOLBU</name>
<dbReference type="AlphaFoldDB" id="A0AAN8YGM9"/>
<accession>A0AAN8YGM9</accession>
<protein>
    <submittedName>
        <fullName evidence="3">Uncharacterized protein</fullName>
    </submittedName>
</protein>
<comment type="similarity">
    <text evidence="1">Belongs to the UDP-glycosyltransferase family.</text>
</comment>
<dbReference type="GO" id="GO:0035251">
    <property type="term" value="F:UDP-glucosyltransferase activity"/>
    <property type="evidence" value="ECO:0007669"/>
    <property type="project" value="TreeGrafter"/>
</dbReference>
<dbReference type="Pfam" id="PF00201">
    <property type="entry name" value="UDPGT"/>
    <property type="match status" value="1"/>
</dbReference>
<organism evidence="3 4">
    <name type="scientific">Solanum bulbocastanum</name>
    <name type="common">Wild potato</name>
    <dbReference type="NCBI Taxonomy" id="147425"/>
    <lineage>
        <taxon>Eukaryota</taxon>
        <taxon>Viridiplantae</taxon>
        <taxon>Streptophyta</taxon>
        <taxon>Embryophyta</taxon>
        <taxon>Tracheophyta</taxon>
        <taxon>Spermatophyta</taxon>
        <taxon>Magnoliopsida</taxon>
        <taxon>eudicotyledons</taxon>
        <taxon>Gunneridae</taxon>
        <taxon>Pentapetalae</taxon>
        <taxon>asterids</taxon>
        <taxon>lamiids</taxon>
        <taxon>Solanales</taxon>
        <taxon>Solanaceae</taxon>
        <taxon>Solanoideae</taxon>
        <taxon>Solaneae</taxon>
        <taxon>Solanum</taxon>
    </lineage>
</organism>
<evidence type="ECO:0000313" key="3">
    <source>
        <dbReference type="EMBL" id="KAK6788563.1"/>
    </source>
</evidence>
<dbReference type="EMBL" id="JBANQN010000005">
    <property type="protein sequence ID" value="KAK6788563.1"/>
    <property type="molecule type" value="Genomic_DNA"/>
</dbReference>
<dbReference type="SUPFAM" id="SSF53756">
    <property type="entry name" value="UDP-Glycosyltransferase/glycogen phosphorylase"/>
    <property type="match status" value="1"/>
</dbReference>